<organism evidence="2 3">
    <name type="scientific">Fictibacillus terranigra</name>
    <dbReference type="NCBI Taxonomy" id="3058424"/>
    <lineage>
        <taxon>Bacteria</taxon>
        <taxon>Bacillati</taxon>
        <taxon>Bacillota</taxon>
        <taxon>Bacilli</taxon>
        <taxon>Bacillales</taxon>
        <taxon>Fictibacillaceae</taxon>
        <taxon>Fictibacillus</taxon>
    </lineage>
</organism>
<dbReference type="Gene3D" id="3.40.50.720">
    <property type="entry name" value="NAD(P)-binding Rossmann-like Domain"/>
    <property type="match status" value="1"/>
</dbReference>
<dbReference type="InterPro" id="IPR036291">
    <property type="entry name" value="NAD(P)-bd_dom_sf"/>
</dbReference>
<protein>
    <submittedName>
        <fullName evidence="2">SDR family oxidoreductase</fullName>
        <ecNumber evidence="2">1.6.5.2</ecNumber>
    </submittedName>
</protein>
<dbReference type="CDD" id="cd05269">
    <property type="entry name" value="TMR_SDR_a"/>
    <property type="match status" value="1"/>
</dbReference>
<dbReference type="PANTHER" id="PTHR47129">
    <property type="entry name" value="QUINONE OXIDOREDUCTASE 2"/>
    <property type="match status" value="1"/>
</dbReference>
<keyword evidence="3" id="KW-1185">Reference proteome</keyword>
<dbReference type="Proteomes" id="UP001168694">
    <property type="component" value="Unassembled WGS sequence"/>
</dbReference>
<dbReference type="EC" id="1.6.5.2" evidence="2"/>
<dbReference type="PANTHER" id="PTHR47129:SF1">
    <property type="entry name" value="NMRA-LIKE DOMAIN-CONTAINING PROTEIN"/>
    <property type="match status" value="1"/>
</dbReference>
<gene>
    <name evidence="2" type="ORF">QYF49_18395</name>
</gene>
<dbReference type="EMBL" id="JAUHLN010000004">
    <property type="protein sequence ID" value="MDN4074946.1"/>
    <property type="molecule type" value="Genomic_DNA"/>
</dbReference>
<name>A0ABT8EAL8_9BACL</name>
<dbReference type="SUPFAM" id="SSF51735">
    <property type="entry name" value="NAD(P)-binding Rossmann-fold domains"/>
    <property type="match status" value="1"/>
</dbReference>
<evidence type="ECO:0000313" key="2">
    <source>
        <dbReference type="EMBL" id="MDN4074946.1"/>
    </source>
</evidence>
<dbReference type="Gene3D" id="3.90.25.10">
    <property type="entry name" value="UDP-galactose 4-epimerase, domain 1"/>
    <property type="match status" value="1"/>
</dbReference>
<dbReference type="GO" id="GO:0003955">
    <property type="term" value="F:NAD(P)H dehydrogenase (quinone) activity"/>
    <property type="evidence" value="ECO:0007669"/>
    <property type="project" value="UniProtKB-EC"/>
</dbReference>
<feature type="domain" description="NmrA-like" evidence="1">
    <location>
        <begin position="2"/>
        <end position="237"/>
    </location>
</feature>
<accession>A0ABT8EAL8</accession>
<keyword evidence="2" id="KW-0560">Oxidoreductase</keyword>
<evidence type="ECO:0000259" key="1">
    <source>
        <dbReference type="Pfam" id="PF05368"/>
    </source>
</evidence>
<dbReference type="InterPro" id="IPR052718">
    <property type="entry name" value="NmrA-type_oxidoreductase"/>
</dbReference>
<reference evidence="2" key="1">
    <citation type="submission" date="2023-06" db="EMBL/GenBank/DDBJ databases">
        <title>Draft Genome Sequences of Representative Paenibacillus Polymyxa, Bacillus cereus, Fictibacillus sp., and Brevibacillus agri Strains Isolated from Amazonian Dark Earth.</title>
        <authorList>
            <person name="Pellegrinetti T.A."/>
            <person name="Cunha I.C.M."/>
            <person name="Chaves M.G."/>
            <person name="Freitas A.S."/>
            <person name="Silva A.V.R."/>
            <person name="Tsai S.M."/>
            <person name="Mendes L.W."/>
        </authorList>
    </citation>
    <scope>NUCLEOTIDE SEQUENCE</scope>
    <source>
        <strain evidence="2">CENA-BCM004</strain>
    </source>
</reference>
<evidence type="ECO:0000313" key="3">
    <source>
        <dbReference type="Proteomes" id="UP001168694"/>
    </source>
</evidence>
<dbReference type="RefSeq" id="WP_290401071.1">
    <property type="nucleotide sequence ID" value="NZ_JAUHLN010000004.1"/>
</dbReference>
<proteinExistence type="predicted"/>
<comment type="caution">
    <text evidence="2">The sequence shown here is derived from an EMBL/GenBank/DDBJ whole genome shotgun (WGS) entry which is preliminary data.</text>
</comment>
<dbReference type="InterPro" id="IPR008030">
    <property type="entry name" value="NmrA-like"/>
</dbReference>
<sequence length="293" mass="31408">MKMLVTGATGKLGARIVETLLKTVPADQLAVSVRNPEKAEGLRARGVEVRHGDFDQPESLDSAFAGIDRLLIISADGDNETRIKQHTDAVAAAARAQVKFIAYTSLANARESKLFLAPPHQAAEEAILKTGIPYSFLRNNWYLENEMGSIQGVIAGAPWVTSAESGRAGWALQQDYAEAAAAVLAGKGHENTVYELSGKLMTQEELASAVGEVLGEEVSVQQVDDASYADMMKGAGVPDFIIPMLVDIQKGIRDGELEVESNGFEKLLGRPATPVNEALSQMVNQLFAKQNDA</sequence>
<dbReference type="Pfam" id="PF05368">
    <property type="entry name" value="NmrA"/>
    <property type="match status" value="1"/>
</dbReference>